<proteinExistence type="predicted"/>
<dbReference type="Proteomes" id="UP001497744">
    <property type="component" value="Unassembled WGS sequence"/>
</dbReference>
<dbReference type="GeneID" id="94196798"/>
<dbReference type="EMBL" id="BPLF01000004">
    <property type="protein sequence ID" value="GIX65317.1"/>
    <property type="molecule type" value="Genomic_DNA"/>
</dbReference>
<reference evidence="1 2" key="1">
    <citation type="submission" date="2021-06" db="EMBL/GenBank/DDBJ databases">
        <title>Genome sequence of Babesia caballi.</title>
        <authorList>
            <person name="Yamagishi J."/>
            <person name="Kidaka T."/>
            <person name="Ochi A."/>
        </authorList>
    </citation>
    <scope>NUCLEOTIDE SEQUENCE [LARGE SCALE GENOMIC DNA]</scope>
    <source>
        <strain evidence="1">USDA-D6B2</strain>
    </source>
</reference>
<comment type="caution">
    <text evidence="1">The sequence shown here is derived from an EMBL/GenBank/DDBJ whole genome shotgun (WGS) entry which is preliminary data.</text>
</comment>
<sequence>MWPTKERATYLVALAQLSEHVLGVLVRLPQNLPVRGHVALQKVDVHVAAAEAVVEHHAREEVVGRVGHEDDQHVVVAPGAHGLESLEVARHLAVGDLAGAGQALGAAGAEGDHQHGVAVDGADELGLLAEHLLDAVVGAFLAQRLHQREVAVEREALAVDGLGVDVGEAQVLDVGDHAVGADLVVHDDQAAVGRPQLVDQRVLIVDVPVGVQQRVAVDEAGGDDVEVVELGVLQVGADDHACGRAGGTATALVPLVSSFWKMYSMRRFSVAAP</sequence>
<accession>A0AAV4LYK2</accession>
<organism evidence="1 2">
    <name type="scientific">Babesia caballi</name>
    <dbReference type="NCBI Taxonomy" id="5871"/>
    <lineage>
        <taxon>Eukaryota</taxon>
        <taxon>Sar</taxon>
        <taxon>Alveolata</taxon>
        <taxon>Apicomplexa</taxon>
        <taxon>Aconoidasida</taxon>
        <taxon>Piroplasmida</taxon>
        <taxon>Babesiidae</taxon>
        <taxon>Babesia</taxon>
    </lineage>
</organism>
<name>A0AAV4LYK2_BABCB</name>
<evidence type="ECO:0000313" key="1">
    <source>
        <dbReference type="EMBL" id="GIX65317.1"/>
    </source>
</evidence>
<protein>
    <submittedName>
        <fullName evidence="1">Peptidoglycan-binding protein</fullName>
    </submittedName>
</protein>
<keyword evidence="2" id="KW-1185">Reference proteome</keyword>
<evidence type="ECO:0000313" key="2">
    <source>
        <dbReference type="Proteomes" id="UP001497744"/>
    </source>
</evidence>
<dbReference type="AlphaFoldDB" id="A0AAV4LYK2"/>
<dbReference type="RefSeq" id="XP_067717386.1">
    <property type="nucleotide sequence ID" value="XM_067861285.1"/>
</dbReference>
<gene>
    <name evidence="1" type="ORF">BcabD6B2_47520</name>
</gene>